<protein>
    <submittedName>
        <fullName evidence="3">SepL/TyeA/HrpJ family type III secretion system gatekeeper</fullName>
    </submittedName>
</protein>
<comment type="caution">
    <text evidence="3">The sequence shown here is derived from an EMBL/GenBank/DDBJ whole genome shotgun (WGS) entry which is preliminary data.</text>
</comment>
<feature type="domain" description="Hypersensitivity response secretion-like HrpJ" evidence="1">
    <location>
        <begin position="82"/>
        <end position="216"/>
    </location>
</feature>
<dbReference type="AlphaFoldDB" id="A0A261TBQ3"/>
<organism evidence="3 4">
    <name type="scientific">Bordetella genomosp. 5</name>
    <dbReference type="NCBI Taxonomy" id="1395608"/>
    <lineage>
        <taxon>Bacteria</taxon>
        <taxon>Pseudomonadati</taxon>
        <taxon>Pseudomonadota</taxon>
        <taxon>Betaproteobacteria</taxon>
        <taxon>Burkholderiales</taxon>
        <taxon>Alcaligenaceae</taxon>
        <taxon>Bordetella</taxon>
    </lineage>
</organism>
<dbReference type="NCBIfam" id="TIGR02568">
    <property type="entry name" value="LcrE"/>
    <property type="match status" value="1"/>
</dbReference>
<dbReference type="GO" id="GO:0050709">
    <property type="term" value="P:negative regulation of protein secretion"/>
    <property type="evidence" value="ECO:0007669"/>
    <property type="project" value="InterPro"/>
</dbReference>
<dbReference type="Pfam" id="PF07201">
    <property type="entry name" value="HrpJ"/>
    <property type="match status" value="1"/>
</dbReference>
<dbReference type="Pfam" id="PF09059">
    <property type="entry name" value="TyeA"/>
    <property type="match status" value="1"/>
</dbReference>
<sequence length="366" mass="39120">MNRIDAGLPNHGFNATTAHGDAASARQQAGMMLGEKTVTLAGEVSLADGAEELSLHMAEKTEDKHHAERKVKSDRPLQLLDTQEIVEFLDDTHDADAHEKLVELTKKLLSGQASPRQGAAQAFGDVSQQYLGLQYALREGERQGADPAALEAIRDALADLEIERGPEIRAGLNALKSAGQFAADPAGVARFQQTYRDVVLGETTLSKTLALALERFGDADLGRGLKQLIAALGHDLAAARPSTDTGRLQVLVSDLYHLEVAATVLDGCADLGARLSSRHGTGLDAPRLMRDLIGITGERWVSDSRFTALASQQNVIAVDARVVFLAGVKSMVKDLPTQIFPDADVRHSILSAAQQALDVAIDEEDA</sequence>
<evidence type="ECO:0000259" key="1">
    <source>
        <dbReference type="Pfam" id="PF07201"/>
    </source>
</evidence>
<dbReference type="InterPro" id="IPR015144">
    <property type="entry name" value="T3SS_TyeA"/>
</dbReference>
<evidence type="ECO:0000313" key="3">
    <source>
        <dbReference type="EMBL" id="OZI46672.1"/>
    </source>
</evidence>
<dbReference type="OrthoDB" id="8648956at2"/>
<dbReference type="Proteomes" id="UP000216913">
    <property type="component" value="Unassembled WGS sequence"/>
</dbReference>
<dbReference type="Gene3D" id="1.10.150.630">
    <property type="match status" value="1"/>
</dbReference>
<accession>A0A261TBQ3</accession>
<dbReference type="GO" id="GO:0030254">
    <property type="term" value="P:protein secretion by the type III secretion system"/>
    <property type="evidence" value="ECO:0007669"/>
    <property type="project" value="InterPro"/>
</dbReference>
<evidence type="ECO:0000313" key="4">
    <source>
        <dbReference type="Proteomes" id="UP000216913"/>
    </source>
</evidence>
<gene>
    <name evidence="3" type="ORF">CAL25_18445</name>
</gene>
<dbReference type="InterPro" id="IPR038347">
    <property type="entry name" value="TyeA_sf"/>
</dbReference>
<dbReference type="InterPro" id="IPR010812">
    <property type="entry name" value="HrpJ-like"/>
</dbReference>
<feature type="domain" description="Type III secretion system effector delivery regulator TyeA" evidence="2">
    <location>
        <begin position="287"/>
        <end position="365"/>
    </location>
</feature>
<dbReference type="GO" id="GO:0009986">
    <property type="term" value="C:cell surface"/>
    <property type="evidence" value="ECO:0007669"/>
    <property type="project" value="InterPro"/>
</dbReference>
<dbReference type="EMBL" id="NEVP01000011">
    <property type="protein sequence ID" value="OZI46672.1"/>
    <property type="molecule type" value="Genomic_DNA"/>
</dbReference>
<dbReference type="GO" id="GO:0019867">
    <property type="term" value="C:outer membrane"/>
    <property type="evidence" value="ECO:0007669"/>
    <property type="project" value="InterPro"/>
</dbReference>
<evidence type="ECO:0000259" key="2">
    <source>
        <dbReference type="Pfam" id="PF09059"/>
    </source>
</evidence>
<dbReference type="InterPro" id="IPR013401">
    <property type="entry name" value="T3SS_LcrE"/>
</dbReference>
<dbReference type="RefSeq" id="WP_094802512.1">
    <property type="nucleotide sequence ID" value="NZ_NEVP01000011.1"/>
</dbReference>
<reference evidence="3 4" key="1">
    <citation type="submission" date="2017-05" db="EMBL/GenBank/DDBJ databases">
        <title>Complete and WGS of Bordetella genogroups.</title>
        <authorList>
            <person name="Spilker T."/>
            <person name="LiPuma J."/>
        </authorList>
    </citation>
    <scope>NUCLEOTIDE SEQUENCE [LARGE SCALE GENOMIC DNA]</scope>
    <source>
        <strain evidence="3 4">AU10456</strain>
    </source>
</reference>
<keyword evidence="4" id="KW-1185">Reference proteome</keyword>
<dbReference type="Gene3D" id="1.20.1280.80">
    <property type="match status" value="1"/>
</dbReference>
<dbReference type="InterPro" id="IPR013351">
    <property type="entry name" value="T3SS_TyeA-rel"/>
</dbReference>
<dbReference type="SUPFAM" id="SSF140591">
    <property type="entry name" value="Type III secretion system domain"/>
    <property type="match status" value="2"/>
</dbReference>
<dbReference type="NCBIfam" id="TIGR02511">
    <property type="entry name" value="type_III_tyeA"/>
    <property type="match status" value="1"/>
</dbReference>
<proteinExistence type="predicted"/>
<name>A0A261TBQ3_9BORD</name>